<evidence type="ECO:0000313" key="5">
    <source>
        <dbReference type="EMBL" id="KAK1332570.1"/>
    </source>
</evidence>
<feature type="domain" description="Rab effector MyRIP/Melanophilin" evidence="4">
    <location>
        <begin position="62"/>
        <end position="308"/>
    </location>
</feature>
<accession>A0AA40HKV3</accession>
<dbReference type="GO" id="GO:0008270">
    <property type="term" value="F:zinc ion binding"/>
    <property type="evidence" value="ECO:0007669"/>
    <property type="project" value="UniProtKB-KW"/>
</dbReference>
<feature type="region of interest" description="Disordered" evidence="3">
    <location>
        <begin position="327"/>
        <end position="482"/>
    </location>
</feature>
<comment type="caution">
    <text evidence="5">The sequence shown here is derived from an EMBL/GenBank/DDBJ whole genome shotgun (WGS) entry which is preliminary data.</text>
</comment>
<dbReference type="PANTHER" id="PTHR14555">
    <property type="entry name" value="MYELIN-ASSOCIATED OLIGODENDROCYTIC BASIC PROTEIN MOBP -RELATED"/>
    <property type="match status" value="1"/>
</dbReference>
<dbReference type="GO" id="GO:0017022">
    <property type="term" value="F:myosin binding"/>
    <property type="evidence" value="ECO:0007669"/>
    <property type="project" value="TreeGrafter"/>
</dbReference>
<feature type="region of interest" description="Disordered" evidence="3">
    <location>
        <begin position="180"/>
        <end position="201"/>
    </location>
</feature>
<feature type="region of interest" description="Disordered" evidence="3">
    <location>
        <begin position="127"/>
        <end position="168"/>
    </location>
</feature>
<dbReference type="PANTHER" id="PTHR14555:SF6">
    <property type="entry name" value="RAB EFFECTOR MYRIP"/>
    <property type="match status" value="1"/>
</dbReference>
<keyword evidence="6" id="KW-1185">Reference proteome</keyword>
<dbReference type="InterPro" id="IPR051745">
    <property type="entry name" value="Intracell_Transport_Effector"/>
</dbReference>
<dbReference type="InterPro" id="IPR006788">
    <property type="entry name" value="Myrip/Melanophilin"/>
</dbReference>
<protein>
    <recommendedName>
        <fullName evidence="4">Rab effector MyRIP/Melanophilin domain-containing protein</fullName>
    </recommendedName>
</protein>
<name>A0AA40HKV3_CNENI</name>
<proteinExistence type="predicted"/>
<evidence type="ECO:0000256" key="1">
    <source>
        <dbReference type="ARBA" id="ARBA00022771"/>
    </source>
</evidence>
<keyword evidence="1" id="KW-0863">Zinc-finger</keyword>
<dbReference type="GO" id="GO:0003779">
    <property type="term" value="F:actin binding"/>
    <property type="evidence" value="ECO:0007669"/>
    <property type="project" value="TreeGrafter"/>
</dbReference>
<evidence type="ECO:0000256" key="3">
    <source>
        <dbReference type="SAM" id="MobiDB-lite"/>
    </source>
</evidence>
<dbReference type="Proteomes" id="UP001177744">
    <property type="component" value="Unassembled WGS sequence"/>
</dbReference>
<feature type="compositionally biased region" description="Basic and acidic residues" evidence="3">
    <location>
        <begin position="418"/>
        <end position="438"/>
    </location>
</feature>
<evidence type="ECO:0000259" key="4">
    <source>
        <dbReference type="Pfam" id="PF04698"/>
    </source>
</evidence>
<dbReference type="GO" id="GO:0030864">
    <property type="term" value="C:cortical actin cytoskeleton"/>
    <property type="evidence" value="ECO:0007669"/>
    <property type="project" value="TreeGrafter"/>
</dbReference>
<evidence type="ECO:0000256" key="2">
    <source>
        <dbReference type="ARBA" id="ARBA00022833"/>
    </source>
</evidence>
<dbReference type="Pfam" id="PF04698">
    <property type="entry name" value="Rab_eff_C"/>
    <property type="match status" value="2"/>
</dbReference>
<dbReference type="EMBL" id="JAULJE010000018">
    <property type="protein sequence ID" value="KAK1332570.1"/>
    <property type="molecule type" value="Genomic_DNA"/>
</dbReference>
<gene>
    <name evidence="5" type="ORF">QTO34_007253</name>
</gene>
<feature type="domain" description="Rab effector MyRIP/Melanophilin" evidence="4">
    <location>
        <begin position="337"/>
        <end position="486"/>
    </location>
</feature>
<evidence type="ECO:0000313" key="6">
    <source>
        <dbReference type="Proteomes" id="UP001177744"/>
    </source>
</evidence>
<reference evidence="5" key="1">
    <citation type="submission" date="2023-06" db="EMBL/GenBank/DDBJ databases">
        <title>Reference genome for the Northern bat (Eptesicus nilssonii), a most northern bat species.</title>
        <authorList>
            <person name="Laine V.N."/>
            <person name="Pulliainen A.T."/>
            <person name="Lilley T.M."/>
        </authorList>
    </citation>
    <scope>NUCLEOTIDE SEQUENCE</scope>
    <source>
        <strain evidence="5">BLF_Eptnil</strain>
        <tissue evidence="5">Kidney</tissue>
    </source>
</reference>
<organism evidence="5 6">
    <name type="scientific">Cnephaeus nilssonii</name>
    <name type="common">Northern bat</name>
    <name type="synonym">Eptesicus nilssonii</name>
    <dbReference type="NCBI Taxonomy" id="3371016"/>
    <lineage>
        <taxon>Eukaryota</taxon>
        <taxon>Metazoa</taxon>
        <taxon>Chordata</taxon>
        <taxon>Craniata</taxon>
        <taxon>Vertebrata</taxon>
        <taxon>Euteleostomi</taxon>
        <taxon>Mammalia</taxon>
        <taxon>Eutheria</taxon>
        <taxon>Laurasiatheria</taxon>
        <taxon>Chiroptera</taxon>
        <taxon>Yangochiroptera</taxon>
        <taxon>Vespertilionidae</taxon>
        <taxon>Cnephaeus</taxon>
    </lineage>
</organism>
<feature type="compositionally biased region" description="Polar residues" evidence="3">
    <location>
        <begin position="391"/>
        <end position="415"/>
    </location>
</feature>
<feature type="compositionally biased region" description="Basic and acidic residues" evidence="3">
    <location>
        <begin position="458"/>
        <end position="468"/>
    </location>
</feature>
<feature type="compositionally biased region" description="Polar residues" evidence="3">
    <location>
        <begin position="469"/>
        <end position="481"/>
    </location>
</feature>
<keyword evidence="2" id="KW-0862">Zinc</keyword>
<dbReference type="AlphaFoldDB" id="A0AA40HKV3"/>
<sequence length="544" mass="59713">MLSEQKWHVNAPGPERLLRTQSLEWFYNNVKSRFKRFGSAKVLKNLYRKHRLESGAALDILGHSMMDTLAVALRVAEEAIEEAISKAEAHGDSLDKQNEASYLRDHKEELTEELATTILQKIIRKQKSKSEQQMDEEPEWSQPQSCSVKAADEGTAASPGGHPASSIPWEIRLARRLPPTQRGLHSGFDTERSPSEFSPNRGEALQTCSLEAASRPLGSLGQQPREEPAWPSWRSLDSPDQADRAPVLQSPDGNWVALKDGALPPARLLAKPKSGAFQALEAASSVASAYEEMGSDSEEDFDWSHVLRLRDVLHGLLPGNRASSGQAVLAAEEGSQDPCGRKDAPSGELDVNFNPQAAGRETSDSSEPEEAPHAPDRRARRWRRARVGSEELSSPNAHSQELNAHQVLGDSSETDLGNEIRHPRTHADTTEEKVRNKLFELAMKMSEKETSSGEDQESETKTESENQKESLSSEDNSQSIQEELKKIGGIQTLVMAVDHGVACEPTLAPLGHGPVTPGEHEIKQIAVDKRAFVGVQESSGEVPE</sequence>
<keyword evidence="1" id="KW-0479">Metal-binding</keyword>
<feature type="region of interest" description="Disordered" evidence="3">
    <location>
        <begin position="216"/>
        <end position="243"/>
    </location>
</feature>